<dbReference type="SUPFAM" id="SSF56801">
    <property type="entry name" value="Acetyl-CoA synthetase-like"/>
    <property type="match status" value="1"/>
</dbReference>
<dbReference type="Pfam" id="PF13193">
    <property type="entry name" value="AMP-binding_C"/>
    <property type="match status" value="1"/>
</dbReference>
<reference evidence="3 4" key="1">
    <citation type="submission" date="2017-07" db="EMBL/GenBank/DDBJ databases">
        <title>Amycolatopsis alba DSM 44262 Genome sequencing and assembly.</title>
        <authorList>
            <person name="Kaur N."/>
            <person name="Mayilraj S."/>
        </authorList>
    </citation>
    <scope>NUCLEOTIDE SEQUENCE [LARGE SCALE GENOMIC DNA]</scope>
    <source>
        <strain evidence="3 4">DSM 44262</strain>
    </source>
</reference>
<dbReference type="Gene3D" id="3.30.300.30">
    <property type="match status" value="1"/>
</dbReference>
<dbReference type="PANTHER" id="PTHR43767:SF1">
    <property type="entry name" value="NONRIBOSOMAL PEPTIDE SYNTHASE PES1 (EUROFUNG)-RELATED"/>
    <property type="match status" value="1"/>
</dbReference>
<name>A0A229RSU2_AMYAL</name>
<dbReference type="Pfam" id="PF00501">
    <property type="entry name" value="AMP-binding"/>
    <property type="match status" value="1"/>
</dbReference>
<feature type="domain" description="AMP-dependent synthetase/ligase" evidence="1">
    <location>
        <begin position="14"/>
        <end position="349"/>
    </location>
</feature>
<dbReference type="GO" id="GO:0016878">
    <property type="term" value="F:acid-thiol ligase activity"/>
    <property type="evidence" value="ECO:0007669"/>
    <property type="project" value="UniProtKB-ARBA"/>
</dbReference>
<accession>A0A229RSU2</accession>
<organism evidence="3 4">
    <name type="scientific">Amycolatopsis alba DSM 44262</name>
    <dbReference type="NCBI Taxonomy" id="1125972"/>
    <lineage>
        <taxon>Bacteria</taxon>
        <taxon>Bacillati</taxon>
        <taxon>Actinomycetota</taxon>
        <taxon>Actinomycetes</taxon>
        <taxon>Pseudonocardiales</taxon>
        <taxon>Pseudonocardiaceae</taxon>
        <taxon>Amycolatopsis</taxon>
    </lineage>
</organism>
<dbReference type="Proteomes" id="UP000215563">
    <property type="component" value="Unassembled WGS sequence"/>
</dbReference>
<dbReference type="InterPro" id="IPR042099">
    <property type="entry name" value="ANL_N_sf"/>
</dbReference>
<dbReference type="PANTHER" id="PTHR43767">
    <property type="entry name" value="LONG-CHAIN-FATTY-ACID--COA LIGASE"/>
    <property type="match status" value="1"/>
</dbReference>
<dbReference type="InterPro" id="IPR050237">
    <property type="entry name" value="ATP-dep_AMP-bd_enzyme"/>
</dbReference>
<proteinExistence type="predicted"/>
<dbReference type="InterPro" id="IPR045851">
    <property type="entry name" value="AMP-bd_C_sf"/>
</dbReference>
<evidence type="ECO:0000259" key="2">
    <source>
        <dbReference type="Pfam" id="PF13193"/>
    </source>
</evidence>
<evidence type="ECO:0000313" key="4">
    <source>
        <dbReference type="Proteomes" id="UP000215563"/>
    </source>
</evidence>
<protein>
    <submittedName>
        <fullName evidence="3">AMP-dependent synthetase</fullName>
    </submittedName>
</protein>
<dbReference type="InterPro" id="IPR000873">
    <property type="entry name" value="AMP-dep_synth/lig_dom"/>
</dbReference>
<keyword evidence="4" id="KW-1185">Reference proteome</keyword>
<dbReference type="RefSeq" id="WP_020634833.1">
    <property type="nucleotide sequence ID" value="NZ_KB913032.1"/>
</dbReference>
<dbReference type="AlphaFoldDB" id="A0A229RSU2"/>
<dbReference type="InterPro" id="IPR025110">
    <property type="entry name" value="AMP-bd_C"/>
</dbReference>
<dbReference type="Gene3D" id="3.40.50.12780">
    <property type="entry name" value="N-terminal domain of ligase-like"/>
    <property type="match status" value="1"/>
</dbReference>
<feature type="domain" description="AMP-binding enzyme C-terminal" evidence="2">
    <location>
        <begin position="404"/>
        <end position="473"/>
    </location>
</feature>
<sequence length="485" mass="51640">MSDEVLHDLLDSVTRRFPETPAVASPTGERTYRELADESLRLAAGLAGAGVRRGERVLLCLSRPEDVPALVWACSRVAAVFVLTRAELPETVLRHMIADAGPVLVVTDDSGVSTVARDMGVPVRTPHELPCGPVPLARPLPVDAACFIYTSGSTALPKAVVSTHRQVCFAARAVQSRLSYRDSDTVYCALPLSFDYGLYQLFLCALAGARLWLAEGAGPALVNELTAAGATVLPGVPSLTANLARLVARRPAPPSLRLLTNTGAAMPPALLARLRAASPGLRVQLMYGLTECKRATILAPDEDLDRPGSCGRALPGTEVFAIGADGTRVPPGEVGELVVRGPNVMAGYWRRPELTGRVFPRAEGLFPELRTGDQGRVDDEGYVYFAGRRDDLYKERGTRVSAIEVEAAACRVPGVRAAAVRLPGADEFGAMLFVESELDGHAVLAALGEHLEAAKVPARCVVVDRLPLTPNGKIDRRALDTVAAR</sequence>
<dbReference type="OrthoDB" id="2472181at2"/>
<evidence type="ECO:0000313" key="3">
    <source>
        <dbReference type="EMBL" id="OXM49728.1"/>
    </source>
</evidence>
<gene>
    <name evidence="3" type="ORF">CFP75_18330</name>
</gene>
<evidence type="ECO:0000259" key="1">
    <source>
        <dbReference type="Pfam" id="PF00501"/>
    </source>
</evidence>
<comment type="caution">
    <text evidence="3">The sequence shown here is derived from an EMBL/GenBank/DDBJ whole genome shotgun (WGS) entry which is preliminary data.</text>
</comment>
<dbReference type="EMBL" id="NMQU01000047">
    <property type="protein sequence ID" value="OXM49728.1"/>
    <property type="molecule type" value="Genomic_DNA"/>
</dbReference>